<dbReference type="Proteomes" id="UP000265520">
    <property type="component" value="Unassembled WGS sequence"/>
</dbReference>
<dbReference type="InterPro" id="IPR011989">
    <property type="entry name" value="ARM-like"/>
</dbReference>
<dbReference type="GO" id="GO:0048211">
    <property type="term" value="P:Golgi vesicle docking"/>
    <property type="evidence" value="ECO:0007669"/>
    <property type="project" value="TreeGrafter"/>
</dbReference>
<dbReference type="Gene3D" id="1.25.10.10">
    <property type="entry name" value="Leucine-rich Repeat Variant"/>
    <property type="match status" value="1"/>
</dbReference>
<keyword evidence="2" id="KW-1185">Reference proteome</keyword>
<comment type="caution">
    <text evidence="1">The sequence shown here is derived from an EMBL/GenBank/DDBJ whole genome shotgun (WGS) entry which is preliminary data.</text>
</comment>
<dbReference type="GO" id="GO:0006888">
    <property type="term" value="P:endoplasmic reticulum to Golgi vesicle-mediated transport"/>
    <property type="evidence" value="ECO:0007669"/>
    <property type="project" value="TreeGrafter"/>
</dbReference>
<evidence type="ECO:0000313" key="1">
    <source>
        <dbReference type="EMBL" id="MCI24995.1"/>
    </source>
</evidence>
<dbReference type="InterPro" id="IPR016024">
    <property type="entry name" value="ARM-type_fold"/>
</dbReference>
<accession>A0A392QNZ2</accession>
<dbReference type="GO" id="GO:0005795">
    <property type="term" value="C:Golgi stack"/>
    <property type="evidence" value="ECO:0007669"/>
    <property type="project" value="TreeGrafter"/>
</dbReference>
<dbReference type="GO" id="GO:0005783">
    <property type="term" value="C:endoplasmic reticulum"/>
    <property type="evidence" value="ECO:0007669"/>
    <property type="project" value="TreeGrafter"/>
</dbReference>
<dbReference type="GO" id="GO:0006886">
    <property type="term" value="P:intracellular protein transport"/>
    <property type="evidence" value="ECO:0007669"/>
    <property type="project" value="TreeGrafter"/>
</dbReference>
<feature type="non-terminal residue" evidence="1">
    <location>
        <position position="105"/>
    </location>
</feature>
<dbReference type="AlphaFoldDB" id="A0A392QNZ2"/>
<dbReference type="GO" id="GO:0061025">
    <property type="term" value="P:membrane fusion"/>
    <property type="evidence" value="ECO:0007669"/>
    <property type="project" value="TreeGrafter"/>
</dbReference>
<dbReference type="InterPro" id="IPR024095">
    <property type="entry name" value="Vesicle_P115"/>
</dbReference>
<dbReference type="PANTHER" id="PTHR10013">
    <property type="entry name" value="GENERAL VESICULAR TRANSPORT FACTOR P115"/>
    <property type="match status" value="1"/>
</dbReference>
<evidence type="ECO:0000313" key="2">
    <source>
        <dbReference type="Proteomes" id="UP000265520"/>
    </source>
</evidence>
<proteinExistence type="predicted"/>
<reference evidence="1 2" key="1">
    <citation type="journal article" date="2018" name="Front. Plant Sci.">
        <title>Red Clover (Trifolium pratense) and Zigzag Clover (T. medium) - A Picture of Genomic Similarities and Differences.</title>
        <authorList>
            <person name="Dluhosova J."/>
            <person name="Istvanek J."/>
            <person name="Nedelnik J."/>
            <person name="Repkova J."/>
        </authorList>
    </citation>
    <scope>NUCLEOTIDE SEQUENCE [LARGE SCALE GENOMIC DNA]</scope>
    <source>
        <strain evidence="2">cv. 10/8</strain>
        <tissue evidence="1">Leaf</tissue>
    </source>
</reference>
<dbReference type="EMBL" id="LXQA010144705">
    <property type="protein sequence ID" value="MCI24995.1"/>
    <property type="molecule type" value="Genomic_DNA"/>
</dbReference>
<dbReference type="SUPFAM" id="SSF48371">
    <property type="entry name" value="ARM repeat"/>
    <property type="match status" value="1"/>
</dbReference>
<sequence>MQVRGALETLVSALTPINHSKGSSNEVQPDLMNTDLLSREEESIPLLLSLLEEDDFYVRYYTLQILTALLSNSRQRYKLNSFHGSLIPEVVISSCLERTLADFFF</sequence>
<name>A0A392QNZ2_9FABA</name>
<dbReference type="GO" id="GO:0012507">
    <property type="term" value="C:ER to Golgi transport vesicle membrane"/>
    <property type="evidence" value="ECO:0007669"/>
    <property type="project" value="TreeGrafter"/>
</dbReference>
<protein>
    <submittedName>
        <fullName evidence="1">Golgin candidate 6-like</fullName>
    </submittedName>
</protein>
<organism evidence="1 2">
    <name type="scientific">Trifolium medium</name>
    <dbReference type="NCBI Taxonomy" id="97028"/>
    <lineage>
        <taxon>Eukaryota</taxon>
        <taxon>Viridiplantae</taxon>
        <taxon>Streptophyta</taxon>
        <taxon>Embryophyta</taxon>
        <taxon>Tracheophyta</taxon>
        <taxon>Spermatophyta</taxon>
        <taxon>Magnoliopsida</taxon>
        <taxon>eudicotyledons</taxon>
        <taxon>Gunneridae</taxon>
        <taxon>Pentapetalae</taxon>
        <taxon>rosids</taxon>
        <taxon>fabids</taxon>
        <taxon>Fabales</taxon>
        <taxon>Fabaceae</taxon>
        <taxon>Papilionoideae</taxon>
        <taxon>50 kb inversion clade</taxon>
        <taxon>NPAAA clade</taxon>
        <taxon>Hologalegina</taxon>
        <taxon>IRL clade</taxon>
        <taxon>Trifolieae</taxon>
        <taxon>Trifolium</taxon>
    </lineage>
</organism>
<dbReference type="PANTHER" id="PTHR10013:SF0">
    <property type="entry name" value="GENERAL VESICULAR TRANSPORT FACTOR P115"/>
    <property type="match status" value="1"/>
</dbReference>